<evidence type="ECO:0000313" key="3">
    <source>
        <dbReference type="EMBL" id="MFC5526489.1"/>
    </source>
</evidence>
<dbReference type="InterPro" id="IPR004045">
    <property type="entry name" value="Glutathione_S-Trfase_N"/>
</dbReference>
<dbReference type="SUPFAM" id="SSF47616">
    <property type="entry name" value="GST C-terminal domain-like"/>
    <property type="match status" value="1"/>
</dbReference>
<dbReference type="PROSITE" id="PS50405">
    <property type="entry name" value="GST_CTER"/>
    <property type="match status" value="1"/>
</dbReference>
<dbReference type="PANTHER" id="PTHR42673:SF21">
    <property type="entry name" value="GLUTATHIONE S-TRANSFERASE YFCF"/>
    <property type="match status" value="1"/>
</dbReference>
<dbReference type="Pfam" id="PF13410">
    <property type="entry name" value="GST_C_2"/>
    <property type="match status" value="1"/>
</dbReference>
<gene>
    <name evidence="3" type="ORF">ACFPPA_12170</name>
</gene>
<dbReference type="PANTHER" id="PTHR42673">
    <property type="entry name" value="MALEYLACETOACETATE ISOMERASE"/>
    <property type="match status" value="1"/>
</dbReference>
<dbReference type="Gene3D" id="1.20.1050.10">
    <property type="match status" value="1"/>
</dbReference>
<organism evidence="3 4">
    <name type="scientific">Rhodanobacter ginsengisoli</name>
    <dbReference type="NCBI Taxonomy" id="418646"/>
    <lineage>
        <taxon>Bacteria</taxon>
        <taxon>Pseudomonadati</taxon>
        <taxon>Pseudomonadota</taxon>
        <taxon>Gammaproteobacteria</taxon>
        <taxon>Lysobacterales</taxon>
        <taxon>Rhodanobacteraceae</taxon>
        <taxon>Rhodanobacter</taxon>
    </lineage>
</organism>
<comment type="caution">
    <text evidence="3">The sequence shown here is derived from an EMBL/GenBank/DDBJ whole genome shotgun (WGS) entry which is preliminary data.</text>
</comment>
<dbReference type="CDD" id="cd03205">
    <property type="entry name" value="GST_C_6"/>
    <property type="match status" value="1"/>
</dbReference>
<name>A0ABW0QQF1_9GAMM</name>
<evidence type="ECO:0000259" key="1">
    <source>
        <dbReference type="PROSITE" id="PS50404"/>
    </source>
</evidence>
<dbReference type="EMBL" id="JBHSNF010000002">
    <property type="protein sequence ID" value="MFC5526489.1"/>
    <property type="molecule type" value="Genomic_DNA"/>
</dbReference>
<dbReference type="PROSITE" id="PS50404">
    <property type="entry name" value="GST_NTER"/>
    <property type="match status" value="1"/>
</dbReference>
<dbReference type="CDD" id="cd00570">
    <property type="entry name" value="GST_N_family"/>
    <property type="match status" value="1"/>
</dbReference>
<evidence type="ECO:0000313" key="4">
    <source>
        <dbReference type="Proteomes" id="UP001596114"/>
    </source>
</evidence>
<sequence>MQLIGMLDSPFVRRAAISLHMLGIPFEHRSLSVFSDFETFRQINPLVKAPTLVCDDGMQLIDSSLIIDYAESIVAPEQRLMPTEPVQRRVALRLIGLALLVAEKSVQIVYERKRPDELRYGPWLQRVGTQLEAAGAMLDREVGEIATTWLHGEQPGQADITTAVAWGFARLVQPELITAEDYPALASLAARAERLPAFQACPLPNG</sequence>
<dbReference type="SUPFAM" id="SSF52833">
    <property type="entry name" value="Thioredoxin-like"/>
    <property type="match status" value="1"/>
</dbReference>
<keyword evidence="4" id="KW-1185">Reference proteome</keyword>
<dbReference type="RefSeq" id="WP_377320207.1">
    <property type="nucleotide sequence ID" value="NZ_JBHSNF010000002.1"/>
</dbReference>
<proteinExistence type="predicted"/>
<dbReference type="InterPro" id="IPR010987">
    <property type="entry name" value="Glutathione-S-Trfase_C-like"/>
</dbReference>
<dbReference type="Pfam" id="PF13417">
    <property type="entry name" value="GST_N_3"/>
    <property type="match status" value="1"/>
</dbReference>
<dbReference type="Gene3D" id="3.40.30.10">
    <property type="entry name" value="Glutaredoxin"/>
    <property type="match status" value="1"/>
</dbReference>
<accession>A0ABW0QQF1</accession>
<evidence type="ECO:0000259" key="2">
    <source>
        <dbReference type="PROSITE" id="PS50405"/>
    </source>
</evidence>
<dbReference type="InterPro" id="IPR036249">
    <property type="entry name" value="Thioredoxin-like_sf"/>
</dbReference>
<dbReference type="InterPro" id="IPR036282">
    <property type="entry name" value="Glutathione-S-Trfase_C_sf"/>
</dbReference>
<feature type="domain" description="GST C-terminal" evidence="2">
    <location>
        <begin position="75"/>
        <end position="206"/>
    </location>
</feature>
<reference evidence="4" key="1">
    <citation type="journal article" date="2019" name="Int. J. Syst. Evol. Microbiol.">
        <title>The Global Catalogue of Microorganisms (GCM) 10K type strain sequencing project: providing services to taxonomists for standard genome sequencing and annotation.</title>
        <authorList>
            <consortium name="The Broad Institute Genomics Platform"/>
            <consortium name="The Broad Institute Genome Sequencing Center for Infectious Disease"/>
            <person name="Wu L."/>
            <person name="Ma J."/>
        </authorList>
    </citation>
    <scope>NUCLEOTIDE SEQUENCE [LARGE SCALE GENOMIC DNA]</scope>
    <source>
        <strain evidence="4">CGMCC 1.16619</strain>
    </source>
</reference>
<dbReference type="Proteomes" id="UP001596114">
    <property type="component" value="Unassembled WGS sequence"/>
</dbReference>
<feature type="domain" description="GST N-terminal" evidence="1">
    <location>
        <begin position="1"/>
        <end position="78"/>
    </location>
</feature>
<protein>
    <submittedName>
        <fullName evidence="3">Glutathione S-transferase family protein</fullName>
    </submittedName>
</protein>